<evidence type="ECO:0000313" key="2">
    <source>
        <dbReference type="EMBL" id="AJE81470.1"/>
    </source>
</evidence>
<organism evidence="2 3">
    <name type="scientific">Streptomyces albus (strain ATCC 21838 / DSM 41398 / FERM P-419 / JCM 4703 / NBRC 107858)</name>
    <dbReference type="NCBI Taxonomy" id="1081613"/>
    <lineage>
        <taxon>Bacteria</taxon>
        <taxon>Bacillati</taxon>
        <taxon>Actinomycetota</taxon>
        <taxon>Actinomycetes</taxon>
        <taxon>Kitasatosporales</taxon>
        <taxon>Streptomycetaceae</taxon>
        <taxon>Streptomyces</taxon>
    </lineage>
</organism>
<evidence type="ECO:0000256" key="1">
    <source>
        <dbReference type="SAM" id="MobiDB-lite"/>
    </source>
</evidence>
<protein>
    <submittedName>
        <fullName evidence="2">Uncharacterized protein</fullName>
    </submittedName>
</protein>
<feature type="region of interest" description="Disordered" evidence="1">
    <location>
        <begin position="16"/>
        <end position="40"/>
    </location>
</feature>
<dbReference type="KEGG" id="sals:SLNWT_1094"/>
<dbReference type="EMBL" id="CP010519">
    <property type="protein sequence ID" value="AJE81470.1"/>
    <property type="molecule type" value="Genomic_DNA"/>
</dbReference>
<proteinExistence type="predicted"/>
<sequence length="40" mass="4134">MSALLVRRGELSSCGGAKGYMTGRIGRPRPPGGSGHRAVH</sequence>
<dbReference type="AlphaFoldDB" id="A0A0B5EQ92"/>
<evidence type="ECO:0000313" key="3">
    <source>
        <dbReference type="Proteomes" id="UP000031523"/>
    </source>
</evidence>
<name>A0A0B5EQ92_STRA4</name>
<dbReference type="Proteomes" id="UP000031523">
    <property type="component" value="Chromosome"/>
</dbReference>
<reference evidence="2 3" key="1">
    <citation type="submission" date="2015-01" db="EMBL/GenBank/DDBJ databases">
        <title>Enhanced salinomycin production by adjusting the supply of polyketide extender units in Streptomyce albus DSM 41398.</title>
        <authorList>
            <person name="Lu C."/>
        </authorList>
    </citation>
    <scope>NUCLEOTIDE SEQUENCE [LARGE SCALE GENOMIC DNA]</scope>
    <source>
        <strain evidence="3">ATCC 21838 / DSM 41398 / FERM P-419 / JCM 4703 / NBRC 107858</strain>
    </source>
</reference>
<gene>
    <name evidence="2" type="ORF">SLNWT_1094</name>
</gene>
<keyword evidence="3" id="KW-1185">Reference proteome</keyword>
<accession>A0A0B5EQ92</accession>